<dbReference type="PROSITE" id="PS50217">
    <property type="entry name" value="BZIP"/>
    <property type="match status" value="1"/>
</dbReference>
<sequence>MTVHNESGGTSGTSGTQRPQSASTHIQSDDIPDHSDDDQADQPTERTARRTLRNRLAQRAHRARKEQKIKSLEQQVSELLELCNQQQQQIEKLSSASTSAPSSCANCSAKDKRIEELTTLVSSQTQKQFQTNQQISPVTASPPVMDPMLGFHSVSTMSNSQFASSSSQPFRIQPQIAMFQQQQQQLPQHQQRISHQPLSFGLTSQQQPQPILNSHSLLIPPTINPIASINQNQSMQHQQQQQQYSIMYNGFRRASQPNVFPRKDSK</sequence>
<gene>
    <name evidence="3" type="ORF">BCR33DRAFT_718717</name>
</gene>
<comment type="caution">
    <text evidence="3">The sequence shown here is derived from an EMBL/GenBank/DDBJ whole genome shotgun (WGS) entry which is preliminary data.</text>
</comment>
<dbReference type="InterPro" id="IPR046347">
    <property type="entry name" value="bZIP_sf"/>
</dbReference>
<dbReference type="InterPro" id="IPR004827">
    <property type="entry name" value="bZIP"/>
</dbReference>
<proteinExistence type="predicted"/>
<dbReference type="Proteomes" id="UP000193642">
    <property type="component" value="Unassembled WGS sequence"/>
</dbReference>
<organism evidence="3 4">
    <name type="scientific">Rhizoclosmatium globosum</name>
    <dbReference type="NCBI Taxonomy" id="329046"/>
    <lineage>
        <taxon>Eukaryota</taxon>
        <taxon>Fungi</taxon>
        <taxon>Fungi incertae sedis</taxon>
        <taxon>Chytridiomycota</taxon>
        <taxon>Chytridiomycota incertae sedis</taxon>
        <taxon>Chytridiomycetes</taxon>
        <taxon>Chytridiales</taxon>
        <taxon>Chytriomycetaceae</taxon>
        <taxon>Rhizoclosmatium</taxon>
    </lineage>
</organism>
<evidence type="ECO:0000313" key="4">
    <source>
        <dbReference type="Proteomes" id="UP000193642"/>
    </source>
</evidence>
<evidence type="ECO:0000259" key="2">
    <source>
        <dbReference type="PROSITE" id="PS50217"/>
    </source>
</evidence>
<feature type="compositionally biased region" description="Basic residues" evidence="1">
    <location>
        <begin position="49"/>
        <end position="65"/>
    </location>
</feature>
<dbReference type="Gene3D" id="1.20.5.170">
    <property type="match status" value="1"/>
</dbReference>
<keyword evidence="4" id="KW-1185">Reference proteome</keyword>
<dbReference type="PROSITE" id="PS00036">
    <property type="entry name" value="BZIP_BASIC"/>
    <property type="match status" value="1"/>
</dbReference>
<protein>
    <recommendedName>
        <fullName evidence="2">BZIP domain-containing protein</fullName>
    </recommendedName>
</protein>
<dbReference type="GO" id="GO:0003700">
    <property type="term" value="F:DNA-binding transcription factor activity"/>
    <property type="evidence" value="ECO:0007669"/>
    <property type="project" value="InterPro"/>
</dbReference>
<dbReference type="EMBL" id="MCGO01000031">
    <property type="protein sequence ID" value="ORY41554.1"/>
    <property type="molecule type" value="Genomic_DNA"/>
</dbReference>
<reference evidence="3 4" key="1">
    <citation type="submission" date="2016-07" db="EMBL/GenBank/DDBJ databases">
        <title>Pervasive Adenine N6-methylation of Active Genes in Fungi.</title>
        <authorList>
            <consortium name="DOE Joint Genome Institute"/>
            <person name="Mondo S.J."/>
            <person name="Dannebaum R.O."/>
            <person name="Kuo R.C."/>
            <person name="Labutti K."/>
            <person name="Haridas S."/>
            <person name="Kuo A."/>
            <person name="Salamov A."/>
            <person name="Ahrendt S.R."/>
            <person name="Lipzen A."/>
            <person name="Sullivan W."/>
            <person name="Andreopoulos W.B."/>
            <person name="Clum A."/>
            <person name="Lindquist E."/>
            <person name="Daum C."/>
            <person name="Ramamoorthy G.K."/>
            <person name="Gryganskyi A."/>
            <person name="Culley D."/>
            <person name="Magnuson J.K."/>
            <person name="James T.Y."/>
            <person name="O'Malley M.A."/>
            <person name="Stajich J.E."/>
            <person name="Spatafora J.W."/>
            <person name="Visel A."/>
            <person name="Grigoriev I.V."/>
        </authorList>
    </citation>
    <scope>NUCLEOTIDE SEQUENCE [LARGE SCALE GENOMIC DNA]</scope>
    <source>
        <strain evidence="3 4">JEL800</strain>
    </source>
</reference>
<evidence type="ECO:0000313" key="3">
    <source>
        <dbReference type="EMBL" id="ORY41554.1"/>
    </source>
</evidence>
<name>A0A1Y2C3T8_9FUNG</name>
<dbReference type="SUPFAM" id="SSF57959">
    <property type="entry name" value="Leucine zipper domain"/>
    <property type="match status" value="1"/>
</dbReference>
<feature type="domain" description="BZIP" evidence="2">
    <location>
        <begin position="44"/>
        <end position="94"/>
    </location>
</feature>
<evidence type="ECO:0000256" key="1">
    <source>
        <dbReference type="SAM" id="MobiDB-lite"/>
    </source>
</evidence>
<dbReference type="AlphaFoldDB" id="A0A1Y2C3T8"/>
<dbReference type="SMART" id="SM00338">
    <property type="entry name" value="BRLZ"/>
    <property type="match status" value="1"/>
</dbReference>
<accession>A0A1Y2C3T8</accession>
<feature type="region of interest" description="Disordered" evidence="1">
    <location>
        <begin position="1"/>
        <end position="68"/>
    </location>
</feature>
<dbReference type="CDD" id="cd14688">
    <property type="entry name" value="bZIP_YAP"/>
    <property type="match status" value="1"/>
</dbReference>